<dbReference type="InterPro" id="IPR009081">
    <property type="entry name" value="PP-bd_ACP"/>
</dbReference>
<comment type="cofactor">
    <cofactor evidence="1">
        <name>pantetheine 4'-phosphate</name>
        <dbReference type="ChEBI" id="CHEBI:47942"/>
    </cofactor>
</comment>
<accession>A0A427T334</accession>
<dbReference type="AlphaFoldDB" id="A0A427T334"/>
<gene>
    <name evidence="3" type="ORF">EIY87_25800</name>
</gene>
<evidence type="ECO:0000313" key="4">
    <source>
        <dbReference type="Proteomes" id="UP000267081"/>
    </source>
</evidence>
<name>A0A427T334_9PSEU</name>
<evidence type="ECO:0000256" key="1">
    <source>
        <dbReference type="ARBA" id="ARBA00001957"/>
    </source>
</evidence>
<dbReference type="PANTHER" id="PTHR45398:SF1">
    <property type="entry name" value="ENZYME, PUTATIVE (JCVI)-RELATED"/>
    <property type="match status" value="1"/>
</dbReference>
<comment type="caution">
    <text evidence="3">The sequence shown here is derived from an EMBL/GenBank/DDBJ whole genome shotgun (WGS) entry which is preliminary data.</text>
</comment>
<dbReference type="Pfam" id="PF00550">
    <property type="entry name" value="PP-binding"/>
    <property type="match status" value="1"/>
</dbReference>
<dbReference type="InterPro" id="IPR001242">
    <property type="entry name" value="Condensation_dom"/>
</dbReference>
<dbReference type="Gene3D" id="1.10.1200.10">
    <property type="entry name" value="ACP-like"/>
    <property type="match status" value="1"/>
</dbReference>
<keyword evidence="4" id="KW-1185">Reference proteome</keyword>
<proteinExistence type="predicted"/>
<dbReference type="NCBIfam" id="TIGR01720">
    <property type="entry name" value="NRPS-para261"/>
    <property type="match status" value="1"/>
</dbReference>
<sequence>MTDENHWTIEETLPVTPRALAELYAQVLGLDDVGPDDSFFDLGGDDVSALQLVRRARAAGVLLKPDDVAEHETPAALAPFARQGGASADPLDDVGVGAVAVTPIIEAFHAHGGLVDRFFQAMLIATPAGLDLAGVSRLLQAVVDHHDVLRLRVAFGDDGGLALTVRPAGAVPVARYLVRVDCRGLSGEQAEAAFAAEYEAAGDRLRLTADSLLQPVWFDHGPDRPGTLLVLIHHVAVDGVSWRILLQDLAAGWAAISAGEPIGLPATGTSFRRWSLLLAAQAHAPARTAELPVWEGILAPAEPLVSRDLDPEKDVYATAAKVSKRLSVARTVPLLGTVPAALGAGVQDVLLAAFAFAAARWARLRGRASGPFVVDVEGHGRDESVAPGVDLSRTLGWFTSMYPVRLDPDAVDWDDLLAGGAGARRGVERIKENLRAVPDGLGFGLLRHLNARTRARLEPTVRPDTGFNYLGRVSSSTGGSPWTPLPGPGEGGGFLGGGQADMPLLHVLDLNAITYDTPDGPQLVANWTFAGGHLTEHEVGELADLWFAALGAIAAGAGHGRG</sequence>
<dbReference type="Gene3D" id="3.30.559.30">
    <property type="entry name" value="Nonribosomal peptide synthetase, condensation domain"/>
    <property type="match status" value="1"/>
</dbReference>
<organism evidence="3 4">
    <name type="scientific">Amycolatopsis eburnea</name>
    <dbReference type="NCBI Taxonomy" id="2267691"/>
    <lineage>
        <taxon>Bacteria</taxon>
        <taxon>Bacillati</taxon>
        <taxon>Actinomycetota</taxon>
        <taxon>Actinomycetes</taxon>
        <taxon>Pseudonocardiales</taxon>
        <taxon>Pseudonocardiaceae</taxon>
        <taxon>Amycolatopsis</taxon>
    </lineage>
</organism>
<dbReference type="SUPFAM" id="SSF47336">
    <property type="entry name" value="ACP-like"/>
    <property type="match status" value="1"/>
</dbReference>
<dbReference type="PANTHER" id="PTHR45398">
    <property type="match status" value="1"/>
</dbReference>
<dbReference type="SUPFAM" id="SSF52777">
    <property type="entry name" value="CoA-dependent acyltransferases"/>
    <property type="match status" value="2"/>
</dbReference>
<dbReference type="InterPro" id="IPR023213">
    <property type="entry name" value="CAT-like_dom_sf"/>
</dbReference>
<protein>
    <recommendedName>
        <fullName evidence="2">Carrier domain-containing protein</fullName>
    </recommendedName>
</protein>
<dbReference type="Pfam" id="PF00668">
    <property type="entry name" value="Condensation"/>
    <property type="match status" value="1"/>
</dbReference>
<dbReference type="OrthoDB" id="2472181at2"/>
<evidence type="ECO:0000259" key="2">
    <source>
        <dbReference type="PROSITE" id="PS50075"/>
    </source>
</evidence>
<dbReference type="GO" id="GO:0003824">
    <property type="term" value="F:catalytic activity"/>
    <property type="evidence" value="ECO:0007669"/>
    <property type="project" value="InterPro"/>
</dbReference>
<reference evidence="3 4" key="1">
    <citation type="submission" date="2018-12" db="EMBL/GenBank/DDBJ databases">
        <title>Amycolatopsis eburnea sp. nov. actinomycete associate with arbuscular mycorrhiza fungal spore.</title>
        <authorList>
            <person name="Lumyong S."/>
            <person name="Chaiya L."/>
        </authorList>
    </citation>
    <scope>NUCLEOTIDE SEQUENCE [LARGE SCALE GENOMIC DNA]</scope>
    <source>
        <strain evidence="3 4">GLM-1</strain>
    </source>
</reference>
<dbReference type="InterPro" id="IPR036736">
    <property type="entry name" value="ACP-like_sf"/>
</dbReference>
<dbReference type="RefSeq" id="WP_125312477.1">
    <property type="nucleotide sequence ID" value="NZ_RSEC01000058.1"/>
</dbReference>
<dbReference type="InterPro" id="IPR010060">
    <property type="entry name" value="NRPS_synth"/>
</dbReference>
<dbReference type="GO" id="GO:0008610">
    <property type="term" value="P:lipid biosynthetic process"/>
    <property type="evidence" value="ECO:0007669"/>
    <property type="project" value="UniProtKB-ARBA"/>
</dbReference>
<dbReference type="Proteomes" id="UP000267081">
    <property type="component" value="Unassembled WGS sequence"/>
</dbReference>
<feature type="domain" description="Carrier" evidence="2">
    <location>
        <begin position="11"/>
        <end position="85"/>
    </location>
</feature>
<evidence type="ECO:0000313" key="3">
    <source>
        <dbReference type="EMBL" id="RSD13177.1"/>
    </source>
</evidence>
<dbReference type="EMBL" id="RSEC01000058">
    <property type="protein sequence ID" value="RSD13177.1"/>
    <property type="molecule type" value="Genomic_DNA"/>
</dbReference>
<dbReference type="PROSITE" id="PS50075">
    <property type="entry name" value="CARRIER"/>
    <property type="match status" value="1"/>
</dbReference>
<dbReference type="Gene3D" id="3.30.559.10">
    <property type="entry name" value="Chloramphenicol acetyltransferase-like domain"/>
    <property type="match status" value="1"/>
</dbReference>